<feature type="compositionally biased region" description="Polar residues" evidence="1">
    <location>
        <begin position="87"/>
        <end position="98"/>
    </location>
</feature>
<proteinExistence type="predicted"/>
<evidence type="ECO:0000256" key="1">
    <source>
        <dbReference type="SAM" id="MobiDB-lite"/>
    </source>
</evidence>
<name>A0A177WVN3_BATDL</name>
<feature type="region of interest" description="Disordered" evidence="1">
    <location>
        <begin position="64"/>
        <end position="98"/>
    </location>
</feature>
<feature type="compositionally biased region" description="Basic and acidic residues" evidence="1">
    <location>
        <begin position="138"/>
        <end position="148"/>
    </location>
</feature>
<feature type="compositionally biased region" description="Low complexity" evidence="1">
    <location>
        <begin position="221"/>
        <end position="236"/>
    </location>
</feature>
<dbReference type="InterPro" id="IPR008978">
    <property type="entry name" value="HSP20-like_chaperone"/>
</dbReference>
<feature type="region of interest" description="Disordered" evidence="1">
    <location>
        <begin position="179"/>
        <end position="245"/>
    </location>
</feature>
<accession>A0A177WVN3</accession>
<reference evidence="2 3" key="1">
    <citation type="submission" date="2006-10" db="EMBL/GenBank/DDBJ databases">
        <title>The Genome Sequence of Batrachochytrium dendrobatidis JEL423.</title>
        <authorList>
            <consortium name="The Broad Institute Genome Sequencing Platform"/>
            <person name="Birren B."/>
            <person name="Lander E."/>
            <person name="Galagan J."/>
            <person name="Cuomo C."/>
            <person name="Devon K."/>
            <person name="Jaffe D."/>
            <person name="Butler J."/>
            <person name="Alvarez P."/>
            <person name="Gnerre S."/>
            <person name="Grabherr M."/>
            <person name="Kleber M."/>
            <person name="Mauceli E."/>
            <person name="Brockman W."/>
            <person name="Young S."/>
            <person name="LaButti K."/>
            <person name="Sykes S."/>
            <person name="DeCaprio D."/>
            <person name="Crawford M."/>
            <person name="Koehrsen M."/>
            <person name="Engels R."/>
            <person name="Montgomery P."/>
            <person name="Pearson M."/>
            <person name="Howarth C."/>
            <person name="Larson L."/>
            <person name="White J."/>
            <person name="O'Leary S."/>
            <person name="Kodira C."/>
            <person name="Zeng Q."/>
            <person name="Yandava C."/>
            <person name="Alvarado L."/>
            <person name="Longcore J."/>
            <person name="James T."/>
        </authorList>
    </citation>
    <scope>NUCLEOTIDE SEQUENCE [LARGE SCALE GENOMIC DNA]</scope>
    <source>
        <strain evidence="2 3">JEL423</strain>
    </source>
</reference>
<feature type="region of interest" description="Disordered" evidence="1">
    <location>
        <begin position="131"/>
        <end position="150"/>
    </location>
</feature>
<sequence>MLRFATFPQSVYYEPPIYRLVQQDDSDQDDSAFVSDYPIRYCRNCRAPSQTPGLQPIYITDGSAPAIRHQQPVRRPRKQRQQVFRSRPQSQRASISDSPLFQDLFETDRDVTDSARLDVWNLLHEILGDSTKQKHPQVRPDHKIKSKTEATPVSNLIRINIVDREPAGKSDTVEPVHVETTTQLDNVDSHLNSESAGDEHNETAASMEIDKEPDAETSLLQPDPSVDQPVDQPSDQLAQSPPSEWTSIDHLEPTLLSISQNKHPVQEAAQETDTAYIYRMQIPDGVTQGMLDVQVDEVSRLTHIKTPGEFSKSIQLPDNADLSSLSATIGSSDNILEIVLDKMSA</sequence>
<protein>
    <submittedName>
        <fullName evidence="2">Uncharacterized protein</fullName>
    </submittedName>
</protein>
<dbReference type="Proteomes" id="UP000077115">
    <property type="component" value="Unassembled WGS sequence"/>
</dbReference>
<dbReference type="Gene3D" id="2.60.40.790">
    <property type="match status" value="1"/>
</dbReference>
<reference evidence="2 3" key="2">
    <citation type="submission" date="2016-05" db="EMBL/GenBank/DDBJ databases">
        <title>Lineage-specific infection strategies underlie the spectrum of fungal disease in amphibians.</title>
        <authorList>
            <person name="Cuomo C.A."/>
            <person name="Farrer R.A."/>
            <person name="James T."/>
            <person name="Longcore J."/>
            <person name="Birren B."/>
        </authorList>
    </citation>
    <scope>NUCLEOTIDE SEQUENCE [LARGE SCALE GENOMIC DNA]</scope>
    <source>
        <strain evidence="2 3">JEL423</strain>
    </source>
</reference>
<dbReference type="AlphaFoldDB" id="A0A177WVN3"/>
<organism evidence="2 3">
    <name type="scientific">Batrachochytrium dendrobatidis (strain JEL423)</name>
    <dbReference type="NCBI Taxonomy" id="403673"/>
    <lineage>
        <taxon>Eukaryota</taxon>
        <taxon>Fungi</taxon>
        <taxon>Fungi incertae sedis</taxon>
        <taxon>Chytridiomycota</taxon>
        <taxon>Chytridiomycota incertae sedis</taxon>
        <taxon>Chytridiomycetes</taxon>
        <taxon>Rhizophydiales</taxon>
        <taxon>Rhizophydiales incertae sedis</taxon>
        <taxon>Batrachochytrium</taxon>
    </lineage>
</organism>
<gene>
    <name evidence="2" type="ORF">BDEG_26894</name>
</gene>
<dbReference type="EMBL" id="DS022310">
    <property type="protein sequence ID" value="OAJ43541.1"/>
    <property type="molecule type" value="Genomic_DNA"/>
</dbReference>
<evidence type="ECO:0000313" key="2">
    <source>
        <dbReference type="EMBL" id="OAJ43541.1"/>
    </source>
</evidence>
<dbReference type="CDD" id="cd00298">
    <property type="entry name" value="ACD_sHsps_p23-like"/>
    <property type="match status" value="1"/>
</dbReference>
<feature type="compositionally biased region" description="Basic and acidic residues" evidence="1">
    <location>
        <begin position="197"/>
        <end position="214"/>
    </location>
</feature>
<evidence type="ECO:0000313" key="3">
    <source>
        <dbReference type="Proteomes" id="UP000077115"/>
    </source>
</evidence>
<feature type="compositionally biased region" description="Basic residues" evidence="1">
    <location>
        <begin position="71"/>
        <end position="80"/>
    </location>
</feature>
<dbReference type="VEuPathDB" id="FungiDB:BDEG_26894"/>
<feature type="compositionally biased region" description="Polar residues" evidence="1">
    <location>
        <begin position="179"/>
        <end position="195"/>
    </location>
</feature>